<dbReference type="InterPro" id="IPR042099">
    <property type="entry name" value="ANL_N_sf"/>
</dbReference>
<dbReference type="PANTHER" id="PTHR24096">
    <property type="entry name" value="LONG-CHAIN-FATTY-ACID--COA LIGASE"/>
    <property type="match status" value="1"/>
</dbReference>
<dbReference type="Gene3D" id="3.30.300.30">
    <property type="match status" value="1"/>
</dbReference>
<evidence type="ECO:0000313" key="4">
    <source>
        <dbReference type="Proteomes" id="UP000308768"/>
    </source>
</evidence>
<feature type="domain" description="AMP-dependent synthetase/ligase" evidence="1">
    <location>
        <begin position="36"/>
        <end position="402"/>
    </location>
</feature>
<dbReference type="InterPro" id="IPR020845">
    <property type="entry name" value="AMP-binding_CS"/>
</dbReference>
<comment type="caution">
    <text evidence="3">The sequence shown here is derived from an EMBL/GenBank/DDBJ whole genome shotgun (WGS) entry which is preliminary data.</text>
</comment>
<dbReference type="Pfam" id="PF00501">
    <property type="entry name" value="AMP-binding"/>
    <property type="match status" value="1"/>
</dbReference>
<dbReference type="GO" id="GO:0016405">
    <property type="term" value="F:CoA-ligase activity"/>
    <property type="evidence" value="ECO:0007669"/>
    <property type="project" value="TreeGrafter"/>
</dbReference>
<dbReference type="Proteomes" id="UP000308768">
    <property type="component" value="Unassembled WGS sequence"/>
</dbReference>
<organism evidence="3 4">
    <name type="scientific">Cryomyces minteri</name>
    <dbReference type="NCBI Taxonomy" id="331657"/>
    <lineage>
        <taxon>Eukaryota</taxon>
        <taxon>Fungi</taxon>
        <taxon>Dikarya</taxon>
        <taxon>Ascomycota</taxon>
        <taxon>Pezizomycotina</taxon>
        <taxon>Dothideomycetes</taxon>
        <taxon>Dothideomycetes incertae sedis</taxon>
        <taxon>Cryomyces</taxon>
    </lineage>
</organism>
<dbReference type="InterPro" id="IPR000873">
    <property type="entry name" value="AMP-dep_synth/lig_dom"/>
</dbReference>
<dbReference type="InterPro" id="IPR045851">
    <property type="entry name" value="AMP-bd_C_sf"/>
</dbReference>
<evidence type="ECO:0008006" key="5">
    <source>
        <dbReference type="Google" id="ProtNLM"/>
    </source>
</evidence>
<gene>
    <name evidence="3" type="ORF">B0A49_03778</name>
</gene>
<protein>
    <recommendedName>
        <fullName evidence="5">AMP-dependent synthetase/ligase domain-containing protein</fullName>
    </recommendedName>
</protein>
<accession>A0A4U0X2V8</accession>
<dbReference type="PANTHER" id="PTHR24096:SF194">
    <property type="entry name" value="AMP-DEPENDENT SYNTHETASE_LIGASE DOMAIN-CONTAINING PROTEIN"/>
    <property type="match status" value="1"/>
</dbReference>
<reference evidence="3 4" key="1">
    <citation type="submission" date="2017-03" db="EMBL/GenBank/DDBJ databases">
        <title>Genomes of endolithic fungi from Antarctica.</title>
        <authorList>
            <person name="Coleine C."/>
            <person name="Masonjones S."/>
            <person name="Stajich J.E."/>
        </authorList>
    </citation>
    <scope>NUCLEOTIDE SEQUENCE [LARGE SCALE GENOMIC DNA]</scope>
    <source>
        <strain evidence="3 4">CCFEE 5187</strain>
    </source>
</reference>
<sequence>MPFASPFPPLDIPKTDILSYLFPPNSTPSNEPLWIDSSNPEESLSARQLLSWVKRLAVGLDKLGVEPGQVVMIYTPNHVFVPAAYLGIVGSRRAFSGANPVYTLPEMIHQVKNTEAQIILVHPSLVKTAVAAARGGGLPDGRVFLFSDKPSDPIDGIVDWRTMIGSVEEGDRYSWKKLNDKQSVETVATINYSSGTTGLPKGVCVSHHNLIANVEQTIFMRDLYKPYGPHNRPQERWVGFLPLYHAYGQLYTILMAAKLNVPVYVMKNFVYEDFLRVIQTHKITHLQVAPPILVMLSKRPETVKYDLSSVTDVLCGAAPLSKELQNDVARRFKVQINQGWGMTEVTCGALHVPGGTRDDTGSVGFLDPNCECKLLDDNGKEVAMGEPGELYIRGPNICLRYWKNDTATAESISSDGWLKTGDVAIVKNDMFWIVDRKKELIKVNALQVAPAELEAVLLEHGDVADAAVVGITLHDEEWPRAYVALKDEAKGKVTPDHIHSWMKDRVAKHKRLVGGIAFIDEVPKLASGKIQRKVMREWSKRDAPGIEREGSVRAKL</sequence>
<dbReference type="AlphaFoldDB" id="A0A4U0X2V8"/>
<dbReference type="EMBL" id="NAJN01000731">
    <property type="protein sequence ID" value="TKA69438.1"/>
    <property type="molecule type" value="Genomic_DNA"/>
</dbReference>
<feature type="domain" description="AMP-binding enzyme C-terminal" evidence="2">
    <location>
        <begin position="452"/>
        <end position="529"/>
    </location>
</feature>
<evidence type="ECO:0000313" key="3">
    <source>
        <dbReference type="EMBL" id="TKA69438.1"/>
    </source>
</evidence>
<proteinExistence type="predicted"/>
<evidence type="ECO:0000259" key="1">
    <source>
        <dbReference type="Pfam" id="PF00501"/>
    </source>
</evidence>
<dbReference type="InterPro" id="IPR025110">
    <property type="entry name" value="AMP-bd_C"/>
</dbReference>
<dbReference type="SUPFAM" id="SSF56801">
    <property type="entry name" value="Acetyl-CoA synthetase-like"/>
    <property type="match status" value="1"/>
</dbReference>
<dbReference type="PROSITE" id="PS00455">
    <property type="entry name" value="AMP_BINDING"/>
    <property type="match status" value="1"/>
</dbReference>
<dbReference type="CDD" id="cd05911">
    <property type="entry name" value="Firefly_Luc_like"/>
    <property type="match status" value="1"/>
</dbReference>
<dbReference type="Gene3D" id="3.40.50.12780">
    <property type="entry name" value="N-terminal domain of ligase-like"/>
    <property type="match status" value="1"/>
</dbReference>
<dbReference type="Pfam" id="PF13193">
    <property type="entry name" value="AMP-binding_C"/>
    <property type="match status" value="1"/>
</dbReference>
<keyword evidence="4" id="KW-1185">Reference proteome</keyword>
<dbReference type="OrthoDB" id="6509636at2759"/>
<evidence type="ECO:0000259" key="2">
    <source>
        <dbReference type="Pfam" id="PF13193"/>
    </source>
</evidence>
<name>A0A4U0X2V8_9PEZI</name>
<dbReference type="STRING" id="331657.A0A4U0X2V8"/>